<dbReference type="PANTHER" id="PTHR34265:SF1">
    <property type="entry name" value="TYPE III PANTOTHENATE KINASE"/>
    <property type="match status" value="1"/>
</dbReference>
<dbReference type="GO" id="GO:0015937">
    <property type="term" value="P:coenzyme A biosynthetic process"/>
    <property type="evidence" value="ECO:0007669"/>
    <property type="project" value="UniProtKB-UniRule"/>
</dbReference>
<feature type="binding site" evidence="16">
    <location>
        <position position="101"/>
    </location>
    <ligand>
        <name>substrate</name>
    </ligand>
</feature>
<evidence type="ECO:0000256" key="2">
    <source>
        <dbReference type="ARBA" id="ARBA00001958"/>
    </source>
</evidence>
<keyword evidence="18" id="KW-1185">Reference proteome</keyword>
<reference evidence="18" key="1">
    <citation type="submission" date="2016-10" db="EMBL/GenBank/DDBJ databases">
        <authorList>
            <person name="Varghese N."/>
            <person name="Submissions S."/>
        </authorList>
    </citation>
    <scope>NUCLEOTIDE SEQUENCE [LARGE SCALE GENOMIC DNA]</scope>
    <source>
        <strain evidence="18">DSM 3384</strain>
    </source>
</reference>
<evidence type="ECO:0000256" key="14">
    <source>
        <dbReference type="ARBA" id="ARBA00038036"/>
    </source>
</evidence>
<feature type="active site" description="Proton acceptor" evidence="16">
    <location>
        <position position="110"/>
    </location>
</feature>
<dbReference type="InterPro" id="IPR004619">
    <property type="entry name" value="Type_III_PanK"/>
</dbReference>
<keyword evidence="8 16" id="KW-0808">Transferase</keyword>
<dbReference type="GO" id="GO:0005737">
    <property type="term" value="C:cytoplasm"/>
    <property type="evidence" value="ECO:0007669"/>
    <property type="project" value="UniProtKB-SubCell"/>
</dbReference>
<dbReference type="NCBIfam" id="NF009848">
    <property type="entry name" value="PRK13318.1-6"/>
    <property type="match status" value="1"/>
</dbReference>
<proteinExistence type="inferred from homology"/>
<dbReference type="RefSeq" id="WP_092235957.1">
    <property type="nucleotide sequence ID" value="NZ_FNLL01000009.1"/>
</dbReference>
<dbReference type="Proteomes" id="UP000199608">
    <property type="component" value="Unassembled WGS sequence"/>
</dbReference>
<keyword evidence="16" id="KW-0479">Metal-binding</keyword>
<keyword evidence="9 16" id="KW-0547">Nucleotide-binding</keyword>
<comment type="catalytic activity">
    <reaction evidence="1 16">
        <text>(R)-pantothenate + ATP = (R)-4'-phosphopantothenate + ADP + H(+)</text>
        <dbReference type="Rhea" id="RHEA:16373"/>
        <dbReference type="ChEBI" id="CHEBI:10986"/>
        <dbReference type="ChEBI" id="CHEBI:15378"/>
        <dbReference type="ChEBI" id="CHEBI:29032"/>
        <dbReference type="ChEBI" id="CHEBI:30616"/>
        <dbReference type="ChEBI" id="CHEBI:456216"/>
        <dbReference type="EC" id="2.7.1.33"/>
    </reaction>
</comment>
<evidence type="ECO:0000256" key="16">
    <source>
        <dbReference type="HAMAP-Rule" id="MF_01274"/>
    </source>
</evidence>
<comment type="subcellular location">
    <subcellularLocation>
        <location evidence="3 16">Cytoplasm</location>
    </subcellularLocation>
</comment>
<comment type="cofactor">
    <cofactor evidence="16">
        <name>NH4(+)</name>
        <dbReference type="ChEBI" id="CHEBI:28938"/>
    </cofactor>
    <cofactor evidence="16">
        <name>K(+)</name>
        <dbReference type="ChEBI" id="CHEBI:29103"/>
    </cofactor>
    <text evidence="16">A monovalent cation. Ammonium or potassium.</text>
</comment>
<keyword evidence="13 16" id="KW-0173">Coenzyme A biosynthesis</keyword>
<evidence type="ECO:0000313" key="17">
    <source>
        <dbReference type="EMBL" id="SDU46982.1"/>
    </source>
</evidence>
<evidence type="ECO:0000256" key="13">
    <source>
        <dbReference type="ARBA" id="ARBA00022993"/>
    </source>
</evidence>
<evidence type="ECO:0000256" key="5">
    <source>
        <dbReference type="ARBA" id="ARBA00011738"/>
    </source>
</evidence>
<evidence type="ECO:0000256" key="11">
    <source>
        <dbReference type="ARBA" id="ARBA00022840"/>
    </source>
</evidence>
<sequence>MLLVIDVGNTNTVIGVYDGENLKHDWRIRTVRDATADEFNVLANALFSDKGVNRTKIEKIVISSVVPSAVPILNAFCERYLGLTPVWINPDSVKKLMPILYNNPNEVGADRIVNAVAAYNKYKTALIIIDFGTATTFDIISEQGEYLGGAIVPGVMISADALFQKASRLPRVEIFKAPEKVIGKDTIDSIKSGIIHGNASMVDGMVERMTKEMSSTPLVLATGGLAPLISGLSKTIEKVEQSLTLEGLRIISHEI</sequence>
<feature type="binding site" evidence="16">
    <location>
        <begin position="6"/>
        <end position="13"/>
    </location>
    <ligand>
        <name>ATP</name>
        <dbReference type="ChEBI" id="CHEBI:30616"/>
    </ligand>
</feature>
<dbReference type="UniPathway" id="UPA00241">
    <property type="reaction ID" value="UER00352"/>
</dbReference>
<organism evidence="17 18">
    <name type="scientific">Desulfobacula phenolica</name>
    <dbReference type="NCBI Taxonomy" id="90732"/>
    <lineage>
        <taxon>Bacteria</taxon>
        <taxon>Pseudomonadati</taxon>
        <taxon>Thermodesulfobacteriota</taxon>
        <taxon>Desulfobacteria</taxon>
        <taxon>Desulfobacterales</taxon>
        <taxon>Desulfobacteraceae</taxon>
        <taxon>Desulfobacula</taxon>
    </lineage>
</organism>
<dbReference type="Gene3D" id="3.30.420.40">
    <property type="match status" value="2"/>
</dbReference>
<dbReference type="GO" id="GO:0046872">
    <property type="term" value="F:metal ion binding"/>
    <property type="evidence" value="ECO:0007669"/>
    <property type="project" value="UniProtKB-KW"/>
</dbReference>
<dbReference type="Pfam" id="PF03309">
    <property type="entry name" value="Pan_kinase"/>
    <property type="match status" value="1"/>
</dbReference>
<dbReference type="EC" id="2.7.1.33" evidence="6 16"/>
<dbReference type="HAMAP" id="MF_01274">
    <property type="entry name" value="Pantothen_kinase_3"/>
    <property type="match status" value="1"/>
</dbReference>
<dbReference type="NCBIfam" id="TIGR00671">
    <property type="entry name" value="baf"/>
    <property type="match status" value="1"/>
</dbReference>
<feature type="binding site" evidence="16">
    <location>
        <begin position="108"/>
        <end position="111"/>
    </location>
    <ligand>
        <name>substrate</name>
    </ligand>
</feature>
<dbReference type="EMBL" id="FNLL01000009">
    <property type="protein sequence ID" value="SDU46982.1"/>
    <property type="molecule type" value="Genomic_DNA"/>
</dbReference>
<keyword evidence="12 16" id="KW-0630">Potassium</keyword>
<protein>
    <recommendedName>
        <fullName evidence="15 16">Type III pantothenate kinase</fullName>
        <ecNumber evidence="6 16">2.7.1.33</ecNumber>
    </recommendedName>
    <alternativeName>
        <fullName evidence="16">PanK-III</fullName>
    </alternativeName>
    <alternativeName>
        <fullName evidence="16">Pantothenic acid kinase</fullName>
    </alternativeName>
</protein>
<dbReference type="InterPro" id="IPR043129">
    <property type="entry name" value="ATPase_NBD"/>
</dbReference>
<keyword evidence="11 16" id="KW-0067">ATP-binding</keyword>
<feature type="binding site" evidence="16">
    <location>
        <position position="186"/>
    </location>
    <ligand>
        <name>substrate</name>
    </ligand>
</feature>
<name>A0A1H2ISF0_9BACT</name>
<evidence type="ECO:0000256" key="10">
    <source>
        <dbReference type="ARBA" id="ARBA00022777"/>
    </source>
</evidence>
<evidence type="ECO:0000256" key="8">
    <source>
        <dbReference type="ARBA" id="ARBA00022679"/>
    </source>
</evidence>
<comment type="similarity">
    <text evidence="14 16">Belongs to the type III pantothenate kinase family.</text>
</comment>
<dbReference type="PANTHER" id="PTHR34265">
    <property type="entry name" value="TYPE III PANTOTHENATE KINASE"/>
    <property type="match status" value="1"/>
</dbReference>
<feature type="binding site" evidence="16">
    <location>
        <position position="130"/>
    </location>
    <ligand>
        <name>K(+)</name>
        <dbReference type="ChEBI" id="CHEBI:29103"/>
    </ligand>
</feature>
<evidence type="ECO:0000256" key="3">
    <source>
        <dbReference type="ARBA" id="ARBA00004496"/>
    </source>
</evidence>
<evidence type="ECO:0000256" key="4">
    <source>
        <dbReference type="ARBA" id="ARBA00005225"/>
    </source>
</evidence>
<evidence type="ECO:0000313" key="18">
    <source>
        <dbReference type="Proteomes" id="UP000199608"/>
    </source>
</evidence>
<evidence type="ECO:0000256" key="15">
    <source>
        <dbReference type="ARBA" id="ARBA00040883"/>
    </source>
</evidence>
<dbReference type="AlphaFoldDB" id="A0A1H2ISF0"/>
<keyword evidence="10 16" id="KW-0418">Kinase</keyword>
<dbReference type="GO" id="GO:0004594">
    <property type="term" value="F:pantothenate kinase activity"/>
    <property type="evidence" value="ECO:0007669"/>
    <property type="project" value="UniProtKB-UniRule"/>
</dbReference>
<dbReference type="NCBIfam" id="NF009855">
    <property type="entry name" value="PRK13321.1"/>
    <property type="match status" value="1"/>
</dbReference>
<accession>A0A1H2ISF0</accession>
<evidence type="ECO:0000256" key="9">
    <source>
        <dbReference type="ARBA" id="ARBA00022741"/>
    </source>
</evidence>
<keyword evidence="7 16" id="KW-0963">Cytoplasm</keyword>
<comment type="function">
    <text evidence="16">Catalyzes the phosphorylation of pantothenate (Pan), the first step in CoA biosynthesis.</text>
</comment>
<comment type="subunit">
    <text evidence="5 16">Homodimer.</text>
</comment>
<gene>
    <name evidence="16" type="primary">coaX</name>
    <name evidence="17" type="ORF">SAMN04487931_109133</name>
</gene>
<evidence type="ECO:0000256" key="7">
    <source>
        <dbReference type="ARBA" id="ARBA00022490"/>
    </source>
</evidence>
<evidence type="ECO:0000256" key="12">
    <source>
        <dbReference type="ARBA" id="ARBA00022958"/>
    </source>
</evidence>
<evidence type="ECO:0000256" key="1">
    <source>
        <dbReference type="ARBA" id="ARBA00001206"/>
    </source>
</evidence>
<dbReference type="SUPFAM" id="SSF53067">
    <property type="entry name" value="Actin-like ATPase domain"/>
    <property type="match status" value="2"/>
</dbReference>
<dbReference type="CDD" id="cd24015">
    <property type="entry name" value="ASKHA_NBD_PanK-III"/>
    <property type="match status" value="1"/>
</dbReference>
<dbReference type="GO" id="GO:0005524">
    <property type="term" value="F:ATP binding"/>
    <property type="evidence" value="ECO:0007669"/>
    <property type="project" value="UniProtKB-UniRule"/>
</dbReference>
<feature type="binding site" evidence="16">
    <location>
        <position position="133"/>
    </location>
    <ligand>
        <name>ATP</name>
        <dbReference type="ChEBI" id="CHEBI:30616"/>
    </ligand>
</feature>
<comment type="pathway">
    <text evidence="4 16">Cofactor biosynthesis; coenzyme A biosynthesis; CoA from (R)-pantothenate: step 1/5.</text>
</comment>
<comment type="cofactor">
    <cofactor evidence="2">
        <name>K(+)</name>
        <dbReference type="ChEBI" id="CHEBI:29103"/>
    </cofactor>
</comment>
<evidence type="ECO:0000256" key="6">
    <source>
        <dbReference type="ARBA" id="ARBA00012102"/>
    </source>
</evidence>